<protein>
    <submittedName>
        <fullName evidence="2">Uncharacterized protein</fullName>
    </submittedName>
</protein>
<keyword evidence="3" id="KW-1185">Reference proteome</keyword>
<dbReference type="InterPro" id="IPR019211">
    <property type="entry name" value="EhaL"/>
</dbReference>
<dbReference type="HOGENOM" id="CLU_2366257_0_0_2"/>
<dbReference type="RefSeq" id="WP_015732565.1">
    <property type="nucleotide sequence ID" value="NC_013407.1"/>
</dbReference>
<keyword evidence="1" id="KW-0812">Transmembrane</keyword>
<feature type="transmembrane region" description="Helical" evidence="1">
    <location>
        <begin position="6"/>
        <end position="25"/>
    </location>
</feature>
<dbReference type="STRING" id="579137.Metvu_0485"/>
<dbReference type="eggNOG" id="arCOG04834">
    <property type="taxonomic scope" value="Archaea"/>
</dbReference>
<dbReference type="GeneID" id="8512818"/>
<dbReference type="EMBL" id="CP001787">
    <property type="protein sequence ID" value="ACX72344.1"/>
    <property type="molecule type" value="Genomic_DNA"/>
</dbReference>
<organism evidence="2 3">
    <name type="scientific">Methanocaldococcus vulcanius (strain ATCC 700851 / DSM 12094 / M7)</name>
    <name type="common">Methanococcus vulcanius</name>
    <dbReference type="NCBI Taxonomy" id="579137"/>
    <lineage>
        <taxon>Archaea</taxon>
        <taxon>Methanobacteriati</taxon>
        <taxon>Methanobacteriota</taxon>
        <taxon>Methanomada group</taxon>
        <taxon>Methanococci</taxon>
        <taxon>Methanococcales</taxon>
        <taxon>Methanocaldococcaceae</taxon>
        <taxon>Methanocaldococcus</taxon>
    </lineage>
</organism>
<evidence type="ECO:0000313" key="2">
    <source>
        <dbReference type="EMBL" id="ACX72344.1"/>
    </source>
</evidence>
<gene>
    <name evidence="2" type="ordered locus">Metvu_0485</name>
</gene>
<evidence type="ECO:0000313" key="3">
    <source>
        <dbReference type="Proteomes" id="UP000002063"/>
    </source>
</evidence>
<evidence type="ECO:0000256" key="1">
    <source>
        <dbReference type="SAM" id="Phobius"/>
    </source>
</evidence>
<accession>C9RFJ2</accession>
<name>C9RFJ2_METVM</name>
<feature type="transmembrane region" description="Helical" evidence="1">
    <location>
        <begin position="74"/>
        <end position="93"/>
    </location>
</feature>
<dbReference type="Pfam" id="PF09877">
    <property type="entry name" value="EhaL"/>
    <property type="match status" value="1"/>
</dbReference>
<dbReference type="AlphaFoldDB" id="C9RFJ2"/>
<dbReference type="OrthoDB" id="64436at2157"/>
<sequence length="96" mass="10685">MDLFNLNLSIVLFIIGNFVGLEYSYRRYTTPYAEKKIDKIALILSVVGGLLINTPLYAVGCFLIGFPLGMRPGYGRIEFVVGGIIALLTYLILNSY</sequence>
<keyword evidence="1" id="KW-0472">Membrane</keyword>
<reference evidence="2" key="1">
    <citation type="submission" date="2009-10" db="EMBL/GenBank/DDBJ databases">
        <title>Complete sequence of chromosome of Methanocaldococcus vulcanius M7.</title>
        <authorList>
            <consortium name="US DOE Joint Genome Institute"/>
            <person name="Lucas S."/>
            <person name="Copeland A."/>
            <person name="Lapidus A."/>
            <person name="Glavina del Rio T."/>
            <person name="Dalin E."/>
            <person name="Tice H."/>
            <person name="Bruce D."/>
            <person name="Goodwin L."/>
            <person name="Pitluck S."/>
            <person name="Lcollab F.I."/>
            <person name="Brettin T."/>
            <person name="Detter J.C."/>
            <person name="Han C."/>
            <person name="Tapia R."/>
            <person name="Kuske C.R."/>
            <person name="Schmutz J."/>
            <person name="Larimer F."/>
            <person name="Land M."/>
            <person name="Hauser L."/>
            <person name="Kyrpides N."/>
            <person name="Ovchinikova G."/>
            <person name="Sieprawska-Lupa M."/>
            <person name="Whitman W.B."/>
            <person name="Woyke T."/>
        </authorList>
    </citation>
    <scope>NUCLEOTIDE SEQUENCE [LARGE SCALE GENOMIC DNA]</scope>
    <source>
        <strain evidence="2">M7</strain>
    </source>
</reference>
<proteinExistence type="predicted"/>
<feature type="transmembrane region" description="Helical" evidence="1">
    <location>
        <begin position="40"/>
        <end position="68"/>
    </location>
</feature>
<dbReference type="KEGG" id="mvu:Metvu_0485"/>
<keyword evidence="1" id="KW-1133">Transmembrane helix</keyword>
<dbReference type="Proteomes" id="UP000002063">
    <property type="component" value="Chromosome"/>
</dbReference>